<dbReference type="InterPro" id="IPR012480">
    <property type="entry name" value="Hepar_II_III_C"/>
</dbReference>
<protein>
    <submittedName>
        <fullName evidence="7">Uncharacterized protein</fullName>
    </submittedName>
</protein>
<dbReference type="EMBL" id="NQWI01000092">
    <property type="protein sequence ID" value="PDW02029.1"/>
    <property type="molecule type" value="Genomic_DNA"/>
</dbReference>
<keyword evidence="3" id="KW-0574">Periplasm</keyword>
<evidence type="ECO:0000256" key="4">
    <source>
        <dbReference type="ARBA" id="ARBA00023239"/>
    </source>
</evidence>
<feature type="domain" description="Heparinase II/III-like C-terminal" evidence="5">
    <location>
        <begin position="424"/>
        <end position="651"/>
    </location>
</feature>
<dbReference type="RefSeq" id="WP_097645129.1">
    <property type="nucleotide sequence ID" value="NZ_NQWI01000092.1"/>
</dbReference>
<evidence type="ECO:0000313" key="7">
    <source>
        <dbReference type="EMBL" id="PDW02029.1"/>
    </source>
</evidence>
<dbReference type="PANTHER" id="PTHR39210">
    <property type="entry name" value="HEPARIN-SULFATE LYASE"/>
    <property type="match status" value="1"/>
</dbReference>
<gene>
    <name evidence="7" type="ORF">CJ255_16130</name>
</gene>
<dbReference type="Pfam" id="PF16889">
    <property type="entry name" value="Hepar_II_III_N"/>
    <property type="match status" value="1"/>
</dbReference>
<evidence type="ECO:0000259" key="6">
    <source>
        <dbReference type="Pfam" id="PF16889"/>
    </source>
</evidence>
<evidence type="ECO:0000256" key="3">
    <source>
        <dbReference type="ARBA" id="ARBA00022764"/>
    </source>
</evidence>
<keyword evidence="8" id="KW-1185">Reference proteome</keyword>
<dbReference type="GO" id="GO:0016829">
    <property type="term" value="F:lyase activity"/>
    <property type="evidence" value="ECO:0007669"/>
    <property type="project" value="UniProtKB-KW"/>
</dbReference>
<dbReference type="Proteomes" id="UP000220527">
    <property type="component" value="Unassembled WGS sequence"/>
</dbReference>
<dbReference type="PANTHER" id="PTHR39210:SF1">
    <property type="entry name" value="HEPARIN-SULFATE LYASE"/>
    <property type="match status" value="1"/>
</dbReference>
<dbReference type="InterPro" id="IPR031680">
    <property type="entry name" value="Hepar_II_III_N"/>
</dbReference>
<feature type="domain" description="Heparin-sulfate lyase N-terminal" evidence="6">
    <location>
        <begin position="132"/>
        <end position="355"/>
    </location>
</feature>
<proteinExistence type="predicted"/>
<evidence type="ECO:0000313" key="8">
    <source>
        <dbReference type="Proteomes" id="UP000220527"/>
    </source>
</evidence>
<comment type="subcellular location">
    <subcellularLocation>
        <location evidence="1">Periplasm</location>
    </subcellularLocation>
</comment>
<accession>A0A2A6RGL4</accession>
<dbReference type="GO" id="GO:0042597">
    <property type="term" value="C:periplasmic space"/>
    <property type="evidence" value="ECO:0007669"/>
    <property type="project" value="UniProtKB-SubCell"/>
</dbReference>
<keyword evidence="2" id="KW-0732">Signal</keyword>
<dbReference type="OrthoDB" id="7335480at2"/>
<evidence type="ECO:0000256" key="1">
    <source>
        <dbReference type="ARBA" id="ARBA00004418"/>
    </source>
</evidence>
<keyword evidence="4" id="KW-0456">Lyase</keyword>
<evidence type="ECO:0000256" key="2">
    <source>
        <dbReference type="ARBA" id="ARBA00022729"/>
    </source>
</evidence>
<dbReference type="Pfam" id="PF07940">
    <property type="entry name" value="Hepar_II_III_C"/>
    <property type="match status" value="1"/>
</dbReference>
<dbReference type="SUPFAM" id="SSF48230">
    <property type="entry name" value="Chondroitin AC/alginate lyase"/>
    <property type="match status" value="1"/>
</dbReference>
<sequence>MNSLLRYTNILIGFIKHHFFSLTNLSDEAISKYLVMNLSLSNIAEFVRDLEERRGIVNTGDDLLKNMNEVFPDVFLRIVNRADKVCDRQFDLLGVNINLSSRIEWCSDFATGYKWKKSYYRFLKPARYPGGCDIKVPWDLSEGHQWVWLAQAYVLTNDDRYVLEFKSQINNWLKENAFLYSVNWVSPMKVATRVSNWLIAFELMRKSYVLDDVFIKKSVSSFLQHGQFIFAHLEGGRQNPKTGNHYIANLVGLLYLGLLCPYIKDSKQWLDFAFDELWNELHKQTLFDGMHHEGSVSYHRLVAEMFLYSYVMCINNKLYPPAFVAEQIQKMLDVIKIVTKPNGAAPQLGDSDNGRLHRLATWSDPYREWIDYRYLLAIGAIVFHREDYAFAAADQWEEALWLFGSGALTWMTINRNSVISDSKKTSSNLNDIGLYVSRFDKNCLIVNAGRKRGLGKFGHNHNDRLSFELQIEDQDFIIDPGTFVYTRDFNLRNMFRSTCYHSTVVVNDQEQSFFDPKYCFKMPDDVNSSVHEWVVDKDFDFLDASHDGYLRLLNVIHRRQFYSSKSGCYWIVRDIVEGRGFHDFDIYFRLAPRLVVEKEMIVPGTYVISSDRGVRLLVIPLNVFCNNDPSYKHEVIDGWVSYSYGKREPASVIHYQWSCSVPNTWDFLLLPVFPTETTDHVWLKFKELAPKYLLNANYSWFK</sequence>
<dbReference type="AlphaFoldDB" id="A0A2A6RGL4"/>
<dbReference type="Gene3D" id="2.70.98.70">
    <property type="match status" value="1"/>
</dbReference>
<comment type="caution">
    <text evidence="7">The sequence shown here is derived from an EMBL/GenBank/DDBJ whole genome shotgun (WGS) entry which is preliminary data.</text>
</comment>
<reference evidence="8" key="1">
    <citation type="submission" date="2017-08" db="EMBL/GenBank/DDBJ databases">
        <authorList>
            <person name="Grouzdev D.S."/>
            <person name="Gaisin V.A."/>
            <person name="Rysina M.S."/>
            <person name="Gorlenko V.M."/>
        </authorList>
    </citation>
    <scope>NUCLEOTIDE SEQUENCE [LARGE SCALE GENOMIC DNA]</scope>
    <source>
        <strain evidence="8">Kir15-3F</strain>
    </source>
</reference>
<organism evidence="7 8">
    <name type="scientific">Candidatus Viridilinea mediisalina</name>
    <dbReference type="NCBI Taxonomy" id="2024553"/>
    <lineage>
        <taxon>Bacteria</taxon>
        <taxon>Bacillati</taxon>
        <taxon>Chloroflexota</taxon>
        <taxon>Chloroflexia</taxon>
        <taxon>Chloroflexales</taxon>
        <taxon>Chloroflexineae</taxon>
        <taxon>Oscillochloridaceae</taxon>
        <taxon>Candidatus Viridilinea</taxon>
    </lineage>
</organism>
<dbReference type="Gene3D" id="1.50.10.100">
    <property type="entry name" value="Chondroitin AC/alginate lyase"/>
    <property type="match status" value="1"/>
</dbReference>
<evidence type="ECO:0000259" key="5">
    <source>
        <dbReference type="Pfam" id="PF07940"/>
    </source>
</evidence>
<name>A0A2A6RGL4_9CHLR</name>
<dbReference type="InterPro" id="IPR008929">
    <property type="entry name" value="Chondroitin_lyas"/>
</dbReference>